<dbReference type="GO" id="GO:0006302">
    <property type="term" value="P:double-strand break repair"/>
    <property type="evidence" value="ECO:0007669"/>
    <property type="project" value="TreeGrafter"/>
</dbReference>
<evidence type="ECO:0000313" key="3">
    <source>
        <dbReference type="EMBL" id="OFE42586.1"/>
    </source>
</evidence>
<proteinExistence type="predicted"/>
<dbReference type="STRING" id="202956.BJN41_13560"/>
<evidence type="ECO:0000259" key="2">
    <source>
        <dbReference type="SMART" id="SM00482"/>
    </source>
</evidence>
<sequence length="1210" mass="141485">MLIQYIHHKDTNQTAVKALSRQLQQYFNVTDYRVNVGWIHSRTRSEQGYNIRSVKGTERYYLHTGKDQAELKTGELIFFNYTASTRCEDRLDLTAHCSLEELFDTKNTALISSFLEFFYVIFSYATKADVYTKQLDQVCTLLLKQQYEDAVYQNIFANRSLLNRLILDHRALSNSYAHAYLIEAEEVLPESLLIRFLKQNIDRPKDLEFLAKYATHKGFNKLNFAIKLVASHSLDVDEINDLELEVQYSFLNEYIPKHHLWREMVLAHPATLYNDEIAEKFIAELPQDQTQWYNTLLQFPLNIRNDLANKLAEDNFESVYQLISDEQRYVDYILSCLPQNEFSRFDEFYTYARELKFHHVACMLEIIRYKLQQRSLQIYDLNKIIENYTKNLFVAHSEQQELRKIDYTIFANCAFEIPKPQYSNPKYPVYKPKLSPQSFCEGKEWYKKETLEYVIINGEKTLLSEVDKNSIDITQLKTEEEETRTRNVMCRRHGCHACTSDLLNESVFYRLLHYVNFNPALLHGKGRDNNQVLRRIASLNRWNSILERLQCKACASPFVVSEHSQNSMGQMAYSATYWHCSNEKCHEYTHVVKITHCISCMDLIDSRISRYSCTPYEPLSFRKFYFCTNCASCCSSHGGFKGTCPHCGLEDAYINIKKEQRTKAECRGCKKTVSIENFAFENFLKRKMQPARVDKFEAQNIIIEQKDGVKKLYVYDVYNALTSKRMQFSRLKNFDFIIDVKILYKMAFLGLDHKQYKDILPDDLLPVQLEADALNVDMATLEKLKELADKALSRPYFHQLYKTIELPFALALYQYAQTGLYLPSERIQTFAKKIEQTRNAINFNVQKEVGVFASDSHEVKKYLEDKYHYELLLNTNSETDLDGIIKRQKDDPVVQQLQMLDKLNRAGAVISEFARSNREVIHPEYQIIGTVTGRCTAKKPAILSFPKVFRSIFSTMPDHQLYSFDYGQIELGILAGLSQDEQLITDYNESDIYQELADETDLTRDNAKIFFLGLLYGITDQNLIKMMGIGQNEIIEIRQRLMVRYPKIEEMRQRCIQFGQQHGFINNMFGLHRATVASRNKSAYLQNWEKNWFFNFPIQSTAAGVFKKALIHIFESDTKKTMKMVCPLYDEFLVHIPNADRAYYIALIRTAMITALSDAFPQLIPKVDLQVYEDDGVDEFNTQAWSAWFEQLNVQPKQQAVYHHDPDLPF</sequence>
<dbReference type="SMART" id="SM00482">
    <property type="entry name" value="POLAc"/>
    <property type="match status" value="1"/>
</dbReference>
<dbReference type="InterPro" id="IPR001098">
    <property type="entry name" value="DNA-dir_DNA_pol_A_palm_dom"/>
</dbReference>
<accession>A0A1E8DZ98</accession>
<dbReference type="PANTHER" id="PTHR10133">
    <property type="entry name" value="DNA POLYMERASE I"/>
    <property type="match status" value="1"/>
</dbReference>
<dbReference type="SUPFAM" id="SSF56672">
    <property type="entry name" value="DNA/RNA polymerases"/>
    <property type="match status" value="1"/>
</dbReference>
<comment type="caution">
    <text evidence="3">The sequence shown here is derived from an EMBL/GenBank/DDBJ whole genome shotgun (WGS) entry which is preliminary data.</text>
</comment>
<feature type="domain" description="DNA-directed DNA polymerase family A palm" evidence="2">
    <location>
        <begin position="950"/>
        <end position="1140"/>
    </location>
</feature>
<dbReference type="AlphaFoldDB" id="A0A1E8DZ98"/>
<evidence type="ECO:0000313" key="4">
    <source>
        <dbReference type="Proteomes" id="UP000186931"/>
    </source>
</evidence>
<dbReference type="InterPro" id="IPR043502">
    <property type="entry name" value="DNA/RNA_pol_sf"/>
</dbReference>
<dbReference type="EMBL" id="MKQS01000034">
    <property type="protein sequence ID" value="OFE42586.1"/>
    <property type="molecule type" value="Genomic_DNA"/>
</dbReference>
<dbReference type="RefSeq" id="WP_070155595.1">
    <property type="nucleotide sequence ID" value="NZ_MKQS01000034.1"/>
</dbReference>
<name>A0A1E8DZ98_9GAMM</name>
<dbReference type="Pfam" id="PF00476">
    <property type="entry name" value="DNA_pol_A"/>
    <property type="match status" value="1"/>
</dbReference>
<comment type="subunit">
    <text evidence="1">Single-chain monomer with multiple functions.</text>
</comment>
<dbReference type="GO" id="GO:0003887">
    <property type="term" value="F:DNA-directed DNA polymerase activity"/>
    <property type="evidence" value="ECO:0007669"/>
    <property type="project" value="InterPro"/>
</dbReference>
<gene>
    <name evidence="3" type="ORF">BJN41_13560</name>
</gene>
<dbReference type="GO" id="GO:0003677">
    <property type="term" value="F:DNA binding"/>
    <property type="evidence" value="ECO:0007669"/>
    <property type="project" value="InterPro"/>
</dbReference>
<dbReference type="PRINTS" id="PR00868">
    <property type="entry name" value="DNAPOLI"/>
</dbReference>
<dbReference type="Gene3D" id="3.30.70.370">
    <property type="match status" value="1"/>
</dbReference>
<organism evidence="3 4">
    <name type="scientific">Acinetobacter towneri</name>
    <dbReference type="NCBI Taxonomy" id="202956"/>
    <lineage>
        <taxon>Bacteria</taxon>
        <taxon>Pseudomonadati</taxon>
        <taxon>Pseudomonadota</taxon>
        <taxon>Gammaproteobacteria</taxon>
        <taxon>Moraxellales</taxon>
        <taxon>Moraxellaceae</taxon>
        <taxon>Acinetobacter</taxon>
    </lineage>
</organism>
<dbReference type="InterPro" id="IPR002298">
    <property type="entry name" value="DNA_polymerase_A"/>
</dbReference>
<dbReference type="Proteomes" id="UP000186931">
    <property type="component" value="Unassembled WGS sequence"/>
</dbReference>
<dbReference type="GO" id="GO:0006261">
    <property type="term" value="P:DNA-templated DNA replication"/>
    <property type="evidence" value="ECO:0007669"/>
    <property type="project" value="InterPro"/>
</dbReference>
<reference evidence="3 4" key="1">
    <citation type="submission" date="2016-10" db="EMBL/GenBank/DDBJ databases">
        <title>Genome of airborne Acinetobacter sp. 5-2Ac02 in the hospital environment: Species near to Acinetobacter towneri.</title>
        <authorList>
            <person name="Barbosa B."/>
            <person name="Fernandez-Garcia L."/>
            <person name="Gato E."/>
            <person name="Leao R."/>
            <person name="Albano R."/>
            <person name="Fernandez B."/>
            <person name="Fernandez-Cuenca F."/>
            <person name="Marques E."/>
            <person name="Tomas M."/>
        </authorList>
    </citation>
    <scope>NUCLEOTIDE SEQUENCE [LARGE SCALE GENOMIC DNA]</scope>
    <source>
        <strain evidence="3 4">5-2Ac02</strain>
    </source>
</reference>
<protein>
    <recommendedName>
        <fullName evidence="2">DNA-directed DNA polymerase family A palm domain-containing protein</fullName>
    </recommendedName>
</protein>
<dbReference type="PANTHER" id="PTHR10133:SF62">
    <property type="entry name" value="DNA POLYMERASE THETA"/>
    <property type="match status" value="1"/>
</dbReference>
<evidence type="ECO:0000256" key="1">
    <source>
        <dbReference type="ARBA" id="ARBA00011541"/>
    </source>
</evidence>
<dbReference type="Gene3D" id="1.10.150.20">
    <property type="entry name" value="5' to 3' exonuclease, C-terminal subdomain"/>
    <property type="match status" value="1"/>
</dbReference>